<dbReference type="OrthoDB" id="550883at2759"/>
<dbReference type="AlphaFoldDB" id="A0A1R3IQU7"/>
<keyword evidence="3" id="KW-1185">Reference proteome</keyword>
<name>A0A1R3IQU7_COCAP</name>
<gene>
    <name evidence="2" type="ORF">CCACVL1_10526</name>
</gene>
<evidence type="ECO:0000256" key="1">
    <source>
        <dbReference type="SAM" id="MobiDB-lite"/>
    </source>
</evidence>
<feature type="region of interest" description="Disordered" evidence="1">
    <location>
        <begin position="124"/>
        <end position="154"/>
    </location>
</feature>
<evidence type="ECO:0000313" key="3">
    <source>
        <dbReference type="Proteomes" id="UP000188268"/>
    </source>
</evidence>
<proteinExistence type="predicted"/>
<evidence type="ECO:0000313" key="2">
    <source>
        <dbReference type="EMBL" id="OMO84969.1"/>
    </source>
</evidence>
<dbReference type="Gramene" id="OMO84969">
    <property type="protein sequence ID" value="OMO84969"/>
    <property type="gene ID" value="CCACVL1_10526"/>
</dbReference>
<comment type="caution">
    <text evidence="2">The sequence shown here is derived from an EMBL/GenBank/DDBJ whole genome shotgun (WGS) entry which is preliminary data.</text>
</comment>
<dbReference type="Proteomes" id="UP000188268">
    <property type="component" value="Unassembled WGS sequence"/>
</dbReference>
<dbReference type="EMBL" id="AWWV01009655">
    <property type="protein sequence ID" value="OMO84969.1"/>
    <property type="molecule type" value="Genomic_DNA"/>
</dbReference>
<feature type="compositionally biased region" description="Basic and acidic residues" evidence="1">
    <location>
        <begin position="85"/>
        <end position="101"/>
    </location>
</feature>
<accession>A0A1R3IQU7</accession>
<feature type="region of interest" description="Disordered" evidence="1">
    <location>
        <begin position="73"/>
        <end position="101"/>
    </location>
</feature>
<sequence length="469" mass="53231">MVTIESVIMNSPMNRKRRSSVMDDDSIKPLPNTNKKPRRGRNGRESVEDAIEKWKKVYTNQLDSGEEVGLKKVSKVPAKGSKKGCMQEEPKSSELHMGEESKGCLDKSKSVEEKHDCSLVHVKEEAESIAEDKPRETKEPNDCKPYEQQHESEVETLKGAVDDELAQLIRIHNTNGSNDINDYLDNELDDFYDYNNTQRPFKRKQVESEAGLPQNFISNAYNDFDFRHNYLDYEDQDAGISILDLEPYNTDDIKVEMPTTRENWNGELAGSIEPIGIAAYDYDKLQSELRDGNFSSDIHLYPSSEMKAEAPIVREEPGGFTYSDSYKGFDNIYDHMPHEPTDFNSQQQIDTTNTSCGGYDLNSFKDKFDPRHTWPAEAIADGKPSALIRNENCLQIPPENYDQFQLPSTSYPGKGGLQEPEAKLQGGLNQHETGTGVDYNKLVYLRPDVDLDLVDAMKFTDLWSPEHGI</sequence>
<reference evidence="2 3" key="1">
    <citation type="submission" date="2013-09" db="EMBL/GenBank/DDBJ databases">
        <title>Corchorus capsularis genome sequencing.</title>
        <authorList>
            <person name="Alam M."/>
            <person name="Haque M.S."/>
            <person name="Islam M.S."/>
            <person name="Emdad E.M."/>
            <person name="Islam M.M."/>
            <person name="Ahmed B."/>
            <person name="Halim A."/>
            <person name="Hossen Q.M.M."/>
            <person name="Hossain M.Z."/>
            <person name="Ahmed R."/>
            <person name="Khan M.M."/>
            <person name="Islam R."/>
            <person name="Rashid M.M."/>
            <person name="Khan S.A."/>
            <person name="Rahman M.S."/>
            <person name="Alam M."/>
        </authorList>
    </citation>
    <scope>NUCLEOTIDE SEQUENCE [LARGE SCALE GENOMIC DNA]</scope>
    <source>
        <strain evidence="3">cv. CVL-1</strain>
        <tissue evidence="2">Whole seedling</tissue>
    </source>
</reference>
<dbReference type="STRING" id="210143.A0A1R3IQU7"/>
<dbReference type="OMA" id="WSANKLE"/>
<organism evidence="2 3">
    <name type="scientific">Corchorus capsularis</name>
    <name type="common">Jute</name>
    <dbReference type="NCBI Taxonomy" id="210143"/>
    <lineage>
        <taxon>Eukaryota</taxon>
        <taxon>Viridiplantae</taxon>
        <taxon>Streptophyta</taxon>
        <taxon>Embryophyta</taxon>
        <taxon>Tracheophyta</taxon>
        <taxon>Spermatophyta</taxon>
        <taxon>Magnoliopsida</taxon>
        <taxon>eudicotyledons</taxon>
        <taxon>Gunneridae</taxon>
        <taxon>Pentapetalae</taxon>
        <taxon>rosids</taxon>
        <taxon>malvids</taxon>
        <taxon>Malvales</taxon>
        <taxon>Malvaceae</taxon>
        <taxon>Grewioideae</taxon>
        <taxon>Apeibeae</taxon>
        <taxon>Corchorus</taxon>
    </lineage>
</organism>
<feature type="region of interest" description="Disordered" evidence="1">
    <location>
        <begin position="1"/>
        <end position="48"/>
    </location>
</feature>
<protein>
    <submittedName>
        <fullName evidence="2">Uncharacterized protein</fullName>
    </submittedName>
</protein>